<gene>
    <name evidence="1" type="ORF">A9D01_05665</name>
</gene>
<evidence type="ECO:0000313" key="2">
    <source>
        <dbReference type="Proteomes" id="UP000231994"/>
    </source>
</evidence>
<dbReference type="AlphaFoldDB" id="A0ABC8CM39"/>
<sequence>MTCMTPIRLESKSILVEEFNFLRSCGDPVASSIFHLAKVYGLTYSTVETYLSRNRKKLHYDITYSR</sequence>
<organism evidence="1 2">
    <name type="scientific">Corynebacterium striatum</name>
    <dbReference type="NCBI Taxonomy" id="43770"/>
    <lineage>
        <taxon>Bacteria</taxon>
        <taxon>Bacillati</taxon>
        <taxon>Actinomycetota</taxon>
        <taxon>Actinomycetes</taxon>
        <taxon>Mycobacteriales</taxon>
        <taxon>Corynebacteriaceae</taxon>
        <taxon>Corynebacterium</taxon>
    </lineage>
</organism>
<accession>A0ABC8CM39</accession>
<proteinExistence type="predicted"/>
<dbReference type="EMBL" id="CP024932">
    <property type="protein sequence ID" value="ATZ08330.1"/>
    <property type="molecule type" value="Genomic_DNA"/>
</dbReference>
<evidence type="ECO:0000313" key="1">
    <source>
        <dbReference type="EMBL" id="ATZ08330.1"/>
    </source>
</evidence>
<protein>
    <submittedName>
        <fullName evidence="1">Uncharacterized protein</fullName>
    </submittedName>
</protein>
<dbReference type="Proteomes" id="UP000231994">
    <property type="component" value="Chromosome"/>
</dbReference>
<name>A0ABC8CM39_CORST</name>
<reference evidence="1 2" key="1">
    <citation type="submission" date="2017-11" db="EMBL/GenBank/DDBJ databases">
        <title>Whole genome sequencing of cultured pathogen.</title>
        <authorList>
            <person name="Hoffmann M."/>
            <person name="Sanchez M."/>
            <person name="Timme R."/>
            <person name="Nudel K."/>
            <person name="Bry L."/>
        </authorList>
    </citation>
    <scope>NUCLEOTIDE SEQUENCE [LARGE SCALE GENOMIC DNA]</scope>
    <source>
        <strain evidence="1 2">216</strain>
    </source>
</reference>